<dbReference type="Proteomes" id="UP000198507">
    <property type="component" value="Unassembled WGS sequence"/>
</dbReference>
<accession>A0A1I0IME8</accession>
<sequence>MGAFCHGRLMTLGEAQDDEKDFNQDDQRERAMVSRLNLEQRPGRGRQDEDAHLDVDYDGRPVRLLFELKSAAVESDFGTGRDTGMSQLQRWSKMHFVFGWFRPRDNMPRRLWYGSPAMMREWNQQEQEYLVPDLELTMLLPDLADEKILGRVLGHKDVYTYDDISALVKDHWKTKKALGLPNRYLENADVLRARRTADCLYSPAIAMQAIRDRAQYLLARGSTVNNRKISKNYVMTYCQEITGPRWAINLDQAVLAALEAQPPED</sequence>
<name>A0A1I0IME8_9ACTN</name>
<dbReference type="InterPro" id="IPR038402">
    <property type="entry name" value="PvuII_sf"/>
</dbReference>
<dbReference type="EMBL" id="FOIE01000013">
    <property type="protein sequence ID" value="SET98292.1"/>
    <property type="molecule type" value="Genomic_DNA"/>
</dbReference>
<keyword evidence="2" id="KW-1185">Reference proteome</keyword>
<organism evidence="1 2">
    <name type="scientific">Geodermatophilus poikilotrophus</name>
    <dbReference type="NCBI Taxonomy" id="1333667"/>
    <lineage>
        <taxon>Bacteria</taxon>
        <taxon>Bacillati</taxon>
        <taxon>Actinomycetota</taxon>
        <taxon>Actinomycetes</taxon>
        <taxon>Geodermatophilales</taxon>
        <taxon>Geodermatophilaceae</taxon>
        <taxon>Geodermatophilus</taxon>
    </lineage>
</organism>
<dbReference type="Gene3D" id="3.40.210.10">
    <property type="entry name" value="PVUII Endonuclease, subunit A"/>
    <property type="match status" value="1"/>
</dbReference>
<reference evidence="2" key="1">
    <citation type="submission" date="2016-10" db="EMBL/GenBank/DDBJ databases">
        <authorList>
            <person name="Varghese N."/>
            <person name="Submissions S."/>
        </authorList>
    </citation>
    <scope>NUCLEOTIDE SEQUENCE [LARGE SCALE GENOMIC DNA]</scope>
    <source>
        <strain evidence="2">DSM 44209</strain>
    </source>
</reference>
<protein>
    <submittedName>
        <fullName evidence="1">Uncharacterized protein</fullName>
    </submittedName>
</protein>
<proteinExistence type="predicted"/>
<evidence type="ECO:0000313" key="1">
    <source>
        <dbReference type="EMBL" id="SET98292.1"/>
    </source>
</evidence>
<gene>
    <name evidence="1" type="ORF">SAMN04488546_4526</name>
</gene>
<evidence type="ECO:0000313" key="2">
    <source>
        <dbReference type="Proteomes" id="UP000198507"/>
    </source>
</evidence>
<dbReference type="AlphaFoldDB" id="A0A1I0IME8"/>